<dbReference type="RefSeq" id="WP_115456517.1">
    <property type="nucleotide sequence ID" value="NZ_QRAP01000001.1"/>
</dbReference>
<reference evidence="1 2" key="1">
    <citation type="submission" date="2018-07" db="EMBL/GenBank/DDBJ databases">
        <title>Genomic Encyclopedia of Type Strains, Phase IV (KMG-IV): sequencing the most valuable type-strain genomes for metagenomic binning, comparative biology and taxonomic classification.</title>
        <authorList>
            <person name="Goeker M."/>
        </authorList>
    </citation>
    <scope>NUCLEOTIDE SEQUENCE [LARGE SCALE GENOMIC DNA]</scope>
    <source>
        <strain evidence="1 2">DSM 103736</strain>
    </source>
</reference>
<dbReference type="InterPro" id="IPR038556">
    <property type="entry name" value="TAC_Gp13-like_sf"/>
</dbReference>
<dbReference type="EMBL" id="QRAP01000001">
    <property type="protein sequence ID" value="RDK96723.1"/>
    <property type="molecule type" value="Genomic_DNA"/>
</dbReference>
<accession>A0A370R2S5</accession>
<dbReference type="Proteomes" id="UP000254848">
    <property type="component" value="Unassembled WGS sequence"/>
</dbReference>
<keyword evidence="2" id="KW-1185">Reference proteome</keyword>
<dbReference type="OrthoDB" id="6896031at2"/>
<dbReference type="Gene3D" id="3.30.2220.20">
    <property type="entry name" value="Phage tail assembly chaperone gp13-like"/>
    <property type="match status" value="1"/>
</dbReference>
<dbReference type="AlphaFoldDB" id="A0A370R2S5"/>
<evidence type="ECO:0000313" key="1">
    <source>
        <dbReference type="EMBL" id="RDK96723.1"/>
    </source>
</evidence>
<organism evidence="1 2">
    <name type="scientific">Enterobacillus tribolii</name>
    <dbReference type="NCBI Taxonomy" id="1487935"/>
    <lineage>
        <taxon>Bacteria</taxon>
        <taxon>Pseudomonadati</taxon>
        <taxon>Pseudomonadota</taxon>
        <taxon>Gammaproteobacteria</taxon>
        <taxon>Enterobacterales</taxon>
        <taxon>Hafniaceae</taxon>
        <taxon>Enterobacillus</taxon>
    </lineage>
</organism>
<dbReference type="InterPro" id="IPR010411">
    <property type="entry name" value="TAC_Gp13-like"/>
</dbReference>
<name>A0A370R2S5_9GAMM</name>
<dbReference type="Pfam" id="PF06222">
    <property type="entry name" value="Phage_TAC_1"/>
    <property type="match status" value="1"/>
</dbReference>
<gene>
    <name evidence="1" type="ORF">C8D90_101159</name>
</gene>
<evidence type="ECO:0000313" key="2">
    <source>
        <dbReference type="Proteomes" id="UP000254848"/>
    </source>
</evidence>
<protein>
    <submittedName>
        <fullName evidence="1">Tail assembly chaperone</fullName>
    </submittedName>
</protein>
<comment type="caution">
    <text evidence="1">The sequence shown here is derived from an EMBL/GenBank/DDBJ whole genome shotgun (WGS) entry which is preliminary data.</text>
</comment>
<proteinExistence type="predicted"/>
<sequence length="132" mass="14608">MKKSANLKAMIMAPLAGFRHTSVTVPEWGGKTFILREPSGATWTRFNELVAKLRPAESGEDEPMEPDAPEQDRLSRLADALMLVDVLLDEKGVAIFSEEDAETLAPHIGPVHSRLLRRAIDLALTFDDAQKK</sequence>